<evidence type="ECO:0000313" key="3">
    <source>
        <dbReference type="Proteomes" id="UP000234323"/>
    </source>
</evidence>
<dbReference type="AlphaFoldDB" id="A0A2I1HUK8"/>
<dbReference type="VEuPathDB" id="FungiDB:FUN_016746"/>
<keyword evidence="3" id="KW-1185">Reference proteome</keyword>
<evidence type="ECO:0000256" key="1">
    <source>
        <dbReference type="SAM" id="MobiDB-lite"/>
    </source>
</evidence>
<dbReference type="EMBL" id="LLXI01007395">
    <property type="protein sequence ID" value="PKY62574.1"/>
    <property type="molecule type" value="Genomic_DNA"/>
</dbReference>
<gene>
    <name evidence="2" type="ORF">RhiirA4_489237</name>
</gene>
<dbReference type="VEuPathDB" id="FungiDB:RhiirFUN_025584"/>
<protein>
    <submittedName>
        <fullName evidence="2">Uncharacterized protein</fullName>
    </submittedName>
</protein>
<proteinExistence type="predicted"/>
<feature type="compositionally biased region" description="Polar residues" evidence="1">
    <location>
        <begin position="101"/>
        <end position="111"/>
    </location>
</feature>
<feature type="region of interest" description="Disordered" evidence="1">
    <location>
        <begin position="67"/>
        <end position="136"/>
    </location>
</feature>
<dbReference type="Proteomes" id="UP000234323">
    <property type="component" value="Unassembled WGS sequence"/>
</dbReference>
<evidence type="ECO:0000313" key="2">
    <source>
        <dbReference type="EMBL" id="PKY62574.1"/>
    </source>
</evidence>
<organism evidence="2 3">
    <name type="scientific">Rhizophagus irregularis</name>
    <dbReference type="NCBI Taxonomy" id="588596"/>
    <lineage>
        <taxon>Eukaryota</taxon>
        <taxon>Fungi</taxon>
        <taxon>Fungi incertae sedis</taxon>
        <taxon>Mucoromycota</taxon>
        <taxon>Glomeromycotina</taxon>
        <taxon>Glomeromycetes</taxon>
        <taxon>Glomerales</taxon>
        <taxon>Glomeraceae</taxon>
        <taxon>Rhizophagus</taxon>
    </lineage>
</organism>
<sequence>MATLWTDRKPCDFLMKVIQTSKGRRKLVGYFENWETTLKALDSPPVTLPLGKELKWCRHSIPNLKKAHKLKAKNTLSKKKSGNTGKVSGSNKPTKKDKVPSSPQDIKNNNQSKAPSAQKKAKKHSKSKDRDKDNQVVLAEILSLLRKLV</sequence>
<reference evidence="2 3" key="1">
    <citation type="submission" date="2015-10" db="EMBL/GenBank/DDBJ databases">
        <title>Genome analyses suggest a sexual origin of heterokaryosis in a supposedly ancient asexual fungus.</title>
        <authorList>
            <person name="Ropars J."/>
            <person name="Sedzielewska K."/>
            <person name="Noel J."/>
            <person name="Charron P."/>
            <person name="Farinelli L."/>
            <person name="Marton T."/>
            <person name="Kruger M."/>
            <person name="Pelin A."/>
            <person name="Brachmann A."/>
            <person name="Corradi N."/>
        </authorList>
    </citation>
    <scope>NUCLEOTIDE SEQUENCE [LARGE SCALE GENOMIC DNA]</scope>
    <source>
        <strain evidence="2 3">A4</strain>
    </source>
</reference>
<feature type="compositionally biased region" description="Basic residues" evidence="1">
    <location>
        <begin position="67"/>
        <end position="81"/>
    </location>
</feature>
<dbReference type="VEuPathDB" id="FungiDB:RhiirA1_401381"/>
<feature type="compositionally biased region" description="Polar residues" evidence="1">
    <location>
        <begin position="82"/>
        <end position="92"/>
    </location>
</feature>
<name>A0A2I1HUK8_9GLOM</name>
<comment type="caution">
    <text evidence="2">The sequence shown here is derived from an EMBL/GenBank/DDBJ whole genome shotgun (WGS) entry which is preliminary data.</text>
</comment>
<accession>A0A2I1HUK8</accession>